<evidence type="ECO:0000256" key="2">
    <source>
        <dbReference type="SAM" id="MobiDB-lite"/>
    </source>
</evidence>
<evidence type="ECO:0000313" key="4">
    <source>
        <dbReference type="Proteomes" id="UP000050424"/>
    </source>
</evidence>
<evidence type="ECO:0008006" key="5">
    <source>
        <dbReference type="Google" id="ProtNLM"/>
    </source>
</evidence>
<accession>A0A0P7B7J2</accession>
<dbReference type="InterPro" id="IPR029063">
    <property type="entry name" value="SAM-dependent_MTases_sf"/>
</dbReference>
<dbReference type="PANTHER" id="PTHR43591:SF10">
    <property type="entry name" value="ABC TRANSMEMBRANE TYPE-1 DOMAIN-CONTAINING PROTEIN-RELATED"/>
    <property type="match status" value="1"/>
</dbReference>
<sequence length="377" mass="42092">MSEPRPSEGLPAEKPAARTKTPETGVAVNESGILPPQHWAQVAEDLAAENDADSTLGDESESTASITSSILDYRTLHGRTYHKDIGSAQGTNDERQNESMDINHHVLTLVLDGALYLAPISKDIKKAVDIGTGTGVWAIDFADAFPGTQVIGTDISPIQPGWVPPNLEFQIDDCTQEWTFEENSLDYIHIRWLVGSIVDWPQLFKEAYRCLKPGGYLESHEALSRMDCDDGTITEKSAMHQWGKFFVEGGKKIGRSFTIVEDGVQKQSMEGAGFVSIEERDFKASLFTDMKRAVDNLSQVPIGGWPKDPKLKEIGRFAQATLEQDIEGYVLFMANTVEGWTREEVEVYISLLRRELASRKMHPYYLQKAIWAKKPRV</sequence>
<dbReference type="STRING" id="78410.A0A0P7B7J2"/>
<proteinExistence type="inferred from homology"/>
<keyword evidence="4" id="KW-1185">Reference proteome</keyword>
<dbReference type="Gene3D" id="3.40.50.150">
    <property type="entry name" value="Vaccinia Virus protein VP39"/>
    <property type="match status" value="1"/>
</dbReference>
<dbReference type="EMBL" id="LKCW01000002">
    <property type="protein sequence ID" value="KPM46153.1"/>
    <property type="molecule type" value="Genomic_DNA"/>
</dbReference>
<dbReference type="Pfam" id="PF13489">
    <property type="entry name" value="Methyltransf_23"/>
    <property type="match status" value="1"/>
</dbReference>
<evidence type="ECO:0000313" key="3">
    <source>
        <dbReference type="EMBL" id="KPM46153.1"/>
    </source>
</evidence>
<organism evidence="3 4">
    <name type="scientific">Neonectria ditissima</name>
    <dbReference type="NCBI Taxonomy" id="78410"/>
    <lineage>
        <taxon>Eukaryota</taxon>
        <taxon>Fungi</taxon>
        <taxon>Dikarya</taxon>
        <taxon>Ascomycota</taxon>
        <taxon>Pezizomycotina</taxon>
        <taxon>Sordariomycetes</taxon>
        <taxon>Hypocreomycetidae</taxon>
        <taxon>Hypocreales</taxon>
        <taxon>Nectriaceae</taxon>
        <taxon>Neonectria</taxon>
    </lineage>
</organism>
<feature type="compositionally biased region" description="Acidic residues" evidence="2">
    <location>
        <begin position="46"/>
        <end position="61"/>
    </location>
</feature>
<dbReference type="OrthoDB" id="2013972at2759"/>
<feature type="region of interest" description="Disordered" evidence="2">
    <location>
        <begin position="1"/>
        <end position="64"/>
    </location>
</feature>
<dbReference type="CDD" id="cd02440">
    <property type="entry name" value="AdoMet_MTases"/>
    <property type="match status" value="1"/>
</dbReference>
<comment type="caution">
    <text evidence="3">The sequence shown here is derived from an EMBL/GenBank/DDBJ whole genome shotgun (WGS) entry which is preliminary data.</text>
</comment>
<name>A0A0P7B7J2_9HYPO</name>
<dbReference type="Proteomes" id="UP000050424">
    <property type="component" value="Unassembled WGS sequence"/>
</dbReference>
<dbReference type="GO" id="GO:0008168">
    <property type="term" value="F:methyltransferase activity"/>
    <property type="evidence" value="ECO:0007669"/>
    <property type="project" value="TreeGrafter"/>
</dbReference>
<comment type="similarity">
    <text evidence="1">Belongs to the methyltransferase superfamily. LaeA methyltransferase family.</text>
</comment>
<evidence type="ECO:0000256" key="1">
    <source>
        <dbReference type="ARBA" id="ARBA00038158"/>
    </source>
</evidence>
<reference evidence="3 4" key="1">
    <citation type="submission" date="2015-09" db="EMBL/GenBank/DDBJ databases">
        <title>Draft genome of a European isolate of the apple canker pathogen Neonectria ditissima.</title>
        <authorList>
            <person name="Gomez-Cortecero A."/>
            <person name="Harrison R.J."/>
            <person name="Armitage A.D."/>
        </authorList>
    </citation>
    <scope>NUCLEOTIDE SEQUENCE [LARGE SCALE GENOMIC DNA]</scope>
    <source>
        <strain evidence="3 4">R09/05</strain>
    </source>
</reference>
<protein>
    <recommendedName>
        <fullName evidence="5">Methyltransferase</fullName>
    </recommendedName>
</protein>
<dbReference type="AlphaFoldDB" id="A0A0P7B7J2"/>
<dbReference type="PANTHER" id="PTHR43591">
    <property type="entry name" value="METHYLTRANSFERASE"/>
    <property type="match status" value="1"/>
</dbReference>
<dbReference type="SUPFAM" id="SSF53335">
    <property type="entry name" value="S-adenosyl-L-methionine-dependent methyltransferases"/>
    <property type="match status" value="1"/>
</dbReference>
<gene>
    <name evidence="3" type="ORF">AK830_g250</name>
</gene>